<dbReference type="PROSITE" id="PS50206">
    <property type="entry name" value="RHODANESE_3"/>
    <property type="match status" value="1"/>
</dbReference>
<evidence type="ECO:0000313" key="3">
    <source>
        <dbReference type="Proteomes" id="UP001597285"/>
    </source>
</evidence>
<dbReference type="InterPro" id="IPR041492">
    <property type="entry name" value="HAD_2"/>
</dbReference>
<name>A0ABW4NMD4_9LACT</name>
<feature type="domain" description="Rhodanese" evidence="1">
    <location>
        <begin position="145"/>
        <end position="178"/>
    </location>
</feature>
<dbReference type="RefSeq" id="WP_058918224.1">
    <property type="nucleotide sequence ID" value="NZ_JBHSQC010000025.1"/>
</dbReference>
<sequence length="224" mass="25975">MEQVKAVIFDMDGLMFDTEIMYYQANKEVADRIGLDFTYDYYAQYIGMSDEELHRNLYLDYEDEAKVTQLIKESSDMLFDIIKKDGLIKKPGLLELLEYLEENQIKKVVASSNIKTVVSFFLEHGNVHKYFDCFIGGDEVRRAKPDPEIFEKAWERLGVAKEHTIILEDSMNGIRAAYDAEINVIMVPDLFQPDHEAKQKAFAICDDLLQVKEFIAEKNSFVKL</sequence>
<dbReference type="InterPro" id="IPR006439">
    <property type="entry name" value="HAD-SF_hydro_IA"/>
</dbReference>
<dbReference type="SFLD" id="SFLDG01135">
    <property type="entry name" value="C1.5.6:_HAD__Beta-PGM__Phospha"/>
    <property type="match status" value="1"/>
</dbReference>
<dbReference type="GO" id="GO:0016787">
    <property type="term" value="F:hydrolase activity"/>
    <property type="evidence" value="ECO:0007669"/>
    <property type="project" value="UniProtKB-KW"/>
</dbReference>
<dbReference type="InterPro" id="IPR023214">
    <property type="entry name" value="HAD_sf"/>
</dbReference>
<organism evidence="2 3">
    <name type="scientific">Carnobacterium antarcticum</name>
    <dbReference type="NCBI Taxonomy" id="2126436"/>
    <lineage>
        <taxon>Bacteria</taxon>
        <taxon>Bacillati</taxon>
        <taxon>Bacillota</taxon>
        <taxon>Bacilli</taxon>
        <taxon>Lactobacillales</taxon>
        <taxon>Carnobacteriaceae</taxon>
        <taxon>Carnobacterium</taxon>
    </lineage>
</organism>
<evidence type="ECO:0000313" key="2">
    <source>
        <dbReference type="EMBL" id="MFD1799595.1"/>
    </source>
</evidence>
<dbReference type="Gene3D" id="3.40.50.1000">
    <property type="entry name" value="HAD superfamily/HAD-like"/>
    <property type="match status" value="1"/>
</dbReference>
<dbReference type="NCBIfam" id="TIGR01509">
    <property type="entry name" value="HAD-SF-IA-v3"/>
    <property type="match status" value="1"/>
</dbReference>
<reference evidence="3" key="1">
    <citation type="journal article" date="2019" name="Int. J. Syst. Evol. Microbiol.">
        <title>The Global Catalogue of Microorganisms (GCM) 10K type strain sequencing project: providing services to taxonomists for standard genome sequencing and annotation.</title>
        <authorList>
            <consortium name="The Broad Institute Genomics Platform"/>
            <consortium name="The Broad Institute Genome Sequencing Center for Infectious Disease"/>
            <person name="Wu L."/>
            <person name="Ma J."/>
        </authorList>
    </citation>
    <scope>NUCLEOTIDE SEQUENCE [LARGE SCALE GENOMIC DNA]</scope>
    <source>
        <strain evidence="3">KCTC 42143</strain>
    </source>
</reference>
<protein>
    <submittedName>
        <fullName evidence="2">HAD family hydrolase</fullName>
    </submittedName>
</protein>
<dbReference type="PANTHER" id="PTHR18901">
    <property type="entry name" value="2-DEOXYGLUCOSE-6-PHOSPHATE PHOSPHATASE 2"/>
    <property type="match status" value="1"/>
</dbReference>
<dbReference type="PANTHER" id="PTHR18901:SF38">
    <property type="entry name" value="PSEUDOURIDINE-5'-PHOSPHATASE"/>
    <property type="match status" value="1"/>
</dbReference>
<gene>
    <name evidence="2" type="ORF">ACFSBK_06990</name>
</gene>
<dbReference type="SUPFAM" id="SSF56784">
    <property type="entry name" value="HAD-like"/>
    <property type="match status" value="1"/>
</dbReference>
<proteinExistence type="predicted"/>
<keyword evidence="3" id="KW-1185">Reference proteome</keyword>
<dbReference type="PRINTS" id="PR00413">
    <property type="entry name" value="HADHALOGNASE"/>
</dbReference>
<dbReference type="SFLD" id="SFLDG01129">
    <property type="entry name" value="C1.5:_HAD__Beta-PGM__Phosphata"/>
    <property type="match status" value="1"/>
</dbReference>
<dbReference type="Gene3D" id="1.10.150.240">
    <property type="entry name" value="Putative phosphatase, domain 2"/>
    <property type="match status" value="1"/>
</dbReference>
<keyword evidence="2" id="KW-0378">Hydrolase</keyword>
<evidence type="ECO:0000259" key="1">
    <source>
        <dbReference type="PROSITE" id="PS50206"/>
    </source>
</evidence>
<accession>A0ABW4NMD4</accession>
<dbReference type="Pfam" id="PF13419">
    <property type="entry name" value="HAD_2"/>
    <property type="match status" value="1"/>
</dbReference>
<dbReference type="Proteomes" id="UP001597285">
    <property type="component" value="Unassembled WGS sequence"/>
</dbReference>
<dbReference type="InterPro" id="IPR036412">
    <property type="entry name" value="HAD-like_sf"/>
</dbReference>
<dbReference type="CDD" id="cd07505">
    <property type="entry name" value="HAD_BPGM-like"/>
    <property type="match status" value="1"/>
</dbReference>
<dbReference type="EMBL" id="JBHUFF010000013">
    <property type="protein sequence ID" value="MFD1799595.1"/>
    <property type="molecule type" value="Genomic_DNA"/>
</dbReference>
<dbReference type="InterPro" id="IPR001763">
    <property type="entry name" value="Rhodanese-like_dom"/>
</dbReference>
<comment type="caution">
    <text evidence="2">The sequence shown here is derived from an EMBL/GenBank/DDBJ whole genome shotgun (WGS) entry which is preliminary data.</text>
</comment>
<dbReference type="InterPro" id="IPR023198">
    <property type="entry name" value="PGP-like_dom2"/>
</dbReference>
<dbReference type="SFLD" id="SFLDS00003">
    <property type="entry name" value="Haloacid_Dehalogenase"/>
    <property type="match status" value="1"/>
</dbReference>